<proteinExistence type="predicted"/>
<keyword evidence="5" id="KW-1185">Reference proteome</keyword>
<organism evidence="2 4">
    <name type="scientific">Chryseobacterium kwangjuense</name>
    <dbReference type="NCBI Taxonomy" id="267125"/>
    <lineage>
        <taxon>Bacteria</taxon>
        <taxon>Pseudomonadati</taxon>
        <taxon>Bacteroidota</taxon>
        <taxon>Flavobacteriia</taxon>
        <taxon>Flavobacteriales</taxon>
        <taxon>Weeksellaceae</taxon>
        <taxon>Chryseobacterium group</taxon>
        <taxon>Chryseobacterium</taxon>
    </lineage>
</organism>
<reference evidence="3 5" key="4">
    <citation type="submission" date="2024-12" db="EMBL/GenBank/DDBJ databases">
        <title>Draft genome sequence of Chryseobacterium kwangjuense AG447.</title>
        <authorList>
            <person name="Cheptsov V.S."/>
            <person name="Belov A."/>
            <person name="Zavarzina A.G."/>
        </authorList>
    </citation>
    <scope>NUCLEOTIDE SEQUENCE [LARGE SCALE GENOMIC DNA]</scope>
    <source>
        <strain evidence="3 5">AG447</strain>
    </source>
</reference>
<keyword evidence="1" id="KW-0472">Membrane</keyword>
<accession>A0A135W163</accession>
<evidence type="ECO:0000313" key="2">
    <source>
        <dbReference type="EMBL" id="KXH78462.1"/>
    </source>
</evidence>
<reference evidence="4" key="1">
    <citation type="submission" date="2015-12" db="EMBL/GenBank/DDBJ databases">
        <title>Genome sequence of a biocontrol rhizobacterium Chryseobacterium kwangjuense strain KJ1R5 isolated from pepper (Capsicum annuum L.).</title>
        <authorList>
            <person name="Jeong J.-J."/>
            <person name="Park H."/>
            <person name="Mannaa M."/>
            <person name="Sang M.K."/>
            <person name="Choi I.-G."/>
            <person name="Kim K.D."/>
        </authorList>
    </citation>
    <scope>NUCLEOTIDE SEQUENCE [LARGE SCALE GENOMIC DNA]</scope>
    <source>
        <strain evidence="4">KJ1R5</strain>
    </source>
</reference>
<reference evidence="2" key="2">
    <citation type="submission" date="2015-12" db="EMBL/GenBank/DDBJ databases">
        <authorList>
            <person name="Shamseldin A."/>
            <person name="Moawad H."/>
            <person name="Abd El-Rahim W.M."/>
            <person name="Sadowsky M.J."/>
        </authorList>
    </citation>
    <scope>NUCLEOTIDE SEQUENCE</scope>
    <source>
        <strain evidence="2">KJ1R5</strain>
    </source>
</reference>
<evidence type="ECO:0000313" key="3">
    <source>
        <dbReference type="EMBL" id="MFN1218669.1"/>
    </source>
</evidence>
<feature type="transmembrane region" description="Helical" evidence="1">
    <location>
        <begin position="54"/>
        <end position="74"/>
    </location>
</feature>
<gene>
    <name evidence="3" type="ORF">ACKW6Q_17015</name>
    <name evidence="2" type="ORF">AU378_21885</name>
</gene>
<reference evidence="2 4" key="3">
    <citation type="journal article" date="2016" name="Genome Announc.">
        <title>Draft Genome Sequence of a Biocontrol Rhizobacterium, Chryseobacterium kwangjuense Strain KJ1R5, Isolated from Pepper (Capsicum annuum).</title>
        <authorList>
            <person name="Jeong J.J."/>
            <person name="Park H."/>
            <person name="Park B.H."/>
            <person name="Mannaa M."/>
            <person name="Sang M.K."/>
            <person name="Choi I.G."/>
            <person name="Kim K.D."/>
        </authorList>
    </citation>
    <scope>NUCLEOTIDE SEQUENCE [LARGE SCALE GENOMIC DNA]</scope>
    <source>
        <strain evidence="2 4">KJ1R5</strain>
    </source>
</reference>
<feature type="transmembrane region" description="Helical" evidence="1">
    <location>
        <begin position="86"/>
        <end position="105"/>
    </location>
</feature>
<evidence type="ECO:0008006" key="6">
    <source>
        <dbReference type="Google" id="ProtNLM"/>
    </source>
</evidence>
<name>A0A135W163_9FLAO</name>
<keyword evidence="1" id="KW-0812">Transmembrane</keyword>
<protein>
    <recommendedName>
        <fullName evidence="6">SMODS and SLOG-associating 2TM effector domain-containing protein</fullName>
    </recommendedName>
</protein>
<dbReference type="Proteomes" id="UP000070513">
    <property type="component" value="Unassembled WGS sequence"/>
</dbReference>
<dbReference type="RefSeq" id="WP_062654006.1">
    <property type="nucleotide sequence ID" value="NZ_JBJXVJ010000003.1"/>
</dbReference>
<dbReference type="OrthoDB" id="9868495at2"/>
<evidence type="ECO:0000256" key="1">
    <source>
        <dbReference type="SAM" id="Phobius"/>
    </source>
</evidence>
<dbReference type="EMBL" id="JBJXVJ010000003">
    <property type="protein sequence ID" value="MFN1218669.1"/>
    <property type="molecule type" value="Genomic_DNA"/>
</dbReference>
<sequence>MKPFTADQPTGSHKELWPTQSVKDQTIAFINHVYKYCYKSYKNESEKYEKKYDCLYFVITAIGFAVTILIGLQKILEAHIGPLGDLFITCSIFILPSVSSVLLLLMNQKGFKKKLELREEARIYSKYLINEAKIRFGASTSDEEYQEIYKWLNTEIKKLQESQAKGYMAVHNVSEKTNG</sequence>
<comment type="caution">
    <text evidence="2">The sequence shown here is derived from an EMBL/GenBank/DDBJ whole genome shotgun (WGS) entry which is preliminary data.</text>
</comment>
<dbReference type="EMBL" id="LPUR01000021">
    <property type="protein sequence ID" value="KXH78462.1"/>
    <property type="molecule type" value="Genomic_DNA"/>
</dbReference>
<dbReference type="Proteomes" id="UP001634154">
    <property type="component" value="Unassembled WGS sequence"/>
</dbReference>
<keyword evidence="1" id="KW-1133">Transmembrane helix</keyword>
<evidence type="ECO:0000313" key="5">
    <source>
        <dbReference type="Proteomes" id="UP001634154"/>
    </source>
</evidence>
<evidence type="ECO:0000313" key="4">
    <source>
        <dbReference type="Proteomes" id="UP000070513"/>
    </source>
</evidence>
<dbReference type="AlphaFoldDB" id="A0A135W163"/>